<protein>
    <recommendedName>
        <fullName evidence="2">FGFR1 oncogene partner (FOP) N-terminal dimerisation domain-containing protein</fullName>
    </recommendedName>
</protein>
<feature type="compositionally biased region" description="Polar residues" evidence="1">
    <location>
        <begin position="229"/>
        <end position="243"/>
    </location>
</feature>
<feature type="region of interest" description="Disordered" evidence="1">
    <location>
        <begin position="153"/>
        <end position="606"/>
    </location>
</feature>
<organism evidence="3 4">
    <name type="scientific">Cafeteria roenbergensis</name>
    <name type="common">Marine flagellate</name>
    <dbReference type="NCBI Taxonomy" id="33653"/>
    <lineage>
        <taxon>Eukaryota</taxon>
        <taxon>Sar</taxon>
        <taxon>Stramenopiles</taxon>
        <taxon>Bigyra</taxon>
        <taxon>Opalozoa</taxon>
        <taxon>Bicosoecida</taxon>
        <taxon>Cafeteriaceae</taxon>
        <taxon>Cafeteria</taxon>
    </lineage>
</organism>
<reference evidence="3 4" key="1">
    <citation type="submission" date="2019-07" db="EMBL/GenBank/DDBJ databases">
        <title>Genomes of Cafeteria roenbergensis.</title>
        <authorList>
            <person name="Fischer M.G."/>
            <person name="Hackl T."/>
            <person name="Roman M."/>
        </authorList>
    </citation>
    <scope>NUCLEOTIDE SEQUENCE [LARGE SCALE GENOMIC DNA]</scope>
    <source>
        <strain evidence="3 4">BVI</strain>
    </source>
</reference>
<dbReference type="GO" id="GO:0005815">
    <property type="term" value="C:microtubule organizing center"/>
    <property type="evidence" value="ECO:0007669"/>
    <property type="project" value="InterPro"/>
</dbReference>
<accession>A0A5A8CIE5</accession>
<feature type="compositionally biased region" description="Acidic residues" evidence="1">
    <location>
        <begin position="630"/>
        <end position="643"/>
    </location>
</feature>
<feature type="domain" description="FGFR1 oncogene partner (FOP) N-terminal dimerisation" evidence="2">
    <location>
        <begin position="50"/>
        <end position="119"/>
    </location>
</feature>
<gene>
    <name evidence="3" type="ORF">FNF29_03712</name>
</gene>
<evidence type="ECO:0000259" key="2">
    <source>
        <dbReference type="Pfam" id="PF09398"/>
    </source>
</evidence>
<feature type="region of interest" description="Disordered" evidence="1">
    <location>
        <begin position="630"/>
        <end position="659"/>
    </location>
</feature>
<feature type="compositionally biased region" description="Low complexity" evidence="1">
    <location>
        <begin position="291"/>
        <end position="317"/>
    </location>
</feature>
<dbReference type="AlphaFoldDB" id="A0A5A8CIE5"/>
<feature type="compositionally biased region" description="Low complexity" evidence="1">
    <location>
        <begin position="395"/>
        <end position="415"/>
    </location>
</feature>
<feature type="compositionally biased region" description="Gly residues" evidence="1">
    <location>
        <begin position="254"/>
        <end position="265"/>
    </location>
</feature>
<evidence type="ECO:0000313" key="3">
    <source>
        <dbReference type="EMBL" id="KAA0152825.1"/>
    </source>
</evidence>
<dbReference type="Proteomes" id="UP000323011">
    <property type="component" value="Unassembled WGS sequence"/>
</dbReference>
<dbReference type="OMA" id="YVLEVFI"/>
<feature type="compositionally biased region" description="Low complexity" evidence="1">
    <location>
        <begin position="210"/>
        <end position="221"/>
    </location>
</feature>
<dbReference type="Gene3D" id="1.20.960.40">
    <property type="match status" value="1"/>
</dbReference>
<proteinExistence type="predicted"/>
<feature type="compositionally biased region" description="Acidic residues" evidence="1">
    <location>
        <begin position="566"/>
        <end position="582"/>
    </location>
</feature>
<feature type="compositionally biased region" description="Low complexity" evidence="1">
    <location>
        <begin position="468"/>
        <end position="489"/>
    </location>
</feature>
<name>A0A5A8CIE5_CAFRO</name>
<feature type="compositionally biased region" description="Acidic residues" evidence="1">
    <location>
        <begin position="496"/>
        <end position="537"/>
    </location>
</feature>
<feature type="compositionally biased region" description="Low complexity" evidence="1">
    <location>
        <begin position="450"/>
        <end position="461"/>
    </location>
</feature>
<feature type="compositionally biased region" description="Low complexity" evidence="1">
    <location>
        <begin position="329"/>
        <end position="354"/>
    </location>
</feature>
<evidence type="ECO:0000313" key="4">
    <source>
        <dbReference type="Proteomes" id="UP000323011"/>
    </source>
</evidence>
<dbReference type="Pfam" id="PF09398">
    <property type="entry name" value="FOP_dimer"/>
    <property type="match status" value="1"/>
</dbReference>
<dbReference type="EMBL" id="VLTN01000019">
    <property type="protein sequence ID" value="KAA0152825.1"/>
    <property type="molecule type" value="Genomic_DNA"/>
</dbReference>
<sequence length="714" mass="70688">MDEMRDAVHQVLAERGVLGQLRAQVRAAVFTAVDEEERKQGVRMDNPRLQQLVRSPEGPYLVGLLEDFLSYYGMAFTRSTLESEASMTDDRPRRQDVARWAGIAGSAPEDRPLLVSLVQAARSGAASGSPKTGGTAAPAGSSGIASLSRFRLGTDNVSDEPGSPGGVRSPQSPAEGSASASFISEGGAGGPDSPTEAAGLGSTVRPGQPSHSSFASLASSSRIPHSAAYGSQSDDAGSTSASPESLRRAVSLAAGGGGGDGGGVDGSRERASASPVFAIGAAGADVDQEPARASPPSGALGSAARSGSGAAAPSGRSRTGELGIQIDLSRAGAAVGSAGDSAEPSSAEPSSAASRDSEGTSGADPASKASRDADDEEIARFLAEAATDGEDLDDSLLGGTAASSARVGGDAAATRTGGGGAAWGAGRGAPVSAEPPAAPKGGDSQAEQPSGAGLSSSRSAAELPPLPGVRGARAAPPAVPGADGAVQPADHTVADDVPEVDDEPEASEVSDDYADNLEDDFISMDDEGADGQSDDEAQAAGPQGAAGGAGAQQAGQPPARSSASGQDDDLFEVDDEELDAEVDGNRSPPASPQPAGGRSYAAAAMQAVDPPAASGAAAVVDDVEEMDDVGFDAEGMDDGLDDIGDGHDLEADLEAGDAGDLSLGDSRSLDRSFGHAAAPAARASDVVDTSFVAGDASGDDLDFDNVEFDAMENF</sequence>
<feature type="compositionally biased region" description="Gly residues" evidence="1">
    <location>
        <begin position="416"/>
        <end position="427"/>
    </location>
</feature>
<keyword evidence="4" id="KW-1185">Reference proteome</keyword>
<evidence type="ECO:0000256" key="1">
    <source>
        <dbReference type="SAM" id="MobiDB-lite"/>
    </source>
</evidence>
<comment type="caution">
    <text evidence="3">The sequence shown here is derived from an EMBL/GenBank/DDBJ whole genome shotgun (WGS) entry which is preliminary data.</text>
</comment>
<dbReference type="GO" id="GO:0034453">
    <property type="term" value="P:microtubule anchoring"/>
    <property type="evidence" value="ECO:0007669"/>
    <property type="project" value="InterPro"/>
</dbReference>
<dbReference type="InterPro" id="IPR018993">
    <property type="entry name" value="FOP_dimerisation-dom_N"/>
</dbReference>
<feature type="compositionally biased region" description="Polar residues" evidence="1">
    <location>
        <begin position="169"/>
        <end position="182"/>
    </location>
</feature>